<dbReference type="PANTHER" id="PTHR42760">
    <property type="entry name" value="SHORT-CHAIN DEHYDROGENASES/REDUCTASES FAMILY MEMBER"/>
    <property type="match status" value="1"/>
</dbReference>
<sequence length="259" mass="26641">MAPKNILDMSGRVALVTGAGTGLGARFCMALAEHGASVVAVARRAEKVEGVAEAIRRDDGQAIAVSGDVTDTASIAAAFDAAEKAFGTVDAVVANAGIAVPGRAAEISDEDWRKTMATNLDGVFFTAREAAQRLLKAGKHGAIVNIASILGYGVGKGNASYAVSKAAVIQMTQALALEWAFKGIRVNAIAPGYVVTDINRDYLTSGKGAEMTKEIPVGRFGREQDLDGALLLLLSEAGAFMTGTTVTVDGGQRIGLRGS</sequence>
<gene>
    <name evidence="2" type="ORF">C6569_13860</name>
</gene>
<keyword evidence="3" id="KW-1185">Reference proteome</keyword>
<dbReference type="RefSeq" id="WP_106749408.1">
    <property type="nucleotide sequence ID" value="NZ_CP027668.1"/>
</dbReference>
<dbReference type="PRINTS" id="PR00081">
    <property type="entry name" value="GDHRDH"/>
</dbReference>
<dbReference type="EMBL" id="CP027668">
    <property type="protein sequence ID" value="AVO46067.1"/>
    <property type="molecule type" value="Genomic_DNA"/>
</dbReference>
<dbReference type="Pfam" id="PF13561">
    <property type="entry name" value="adh_short_C2"/>
    <property type="match status" value="1"/>
</dbReference>
<dbReference type="PRINTS" id="PR00080">
    <property type="entry name" value="SDRFAMILY"/>
</dbReference>
<dbReference type="AlphaFoldDB" id="A0A2S0NDE7"/>
<dbReference type="InterPro" id="IPR002347">
    <property type="entry name" value="SDR_fam"/>
</dbReference>
<evidence type="ECO:0000313" key="2">
    <source>
        <dbReference type="EMBL" id="AVO46067.1"/>
    </source>
</evidence>
<name>A0A2S0NDE7_9HYPH</name>
<dbReference type="PANTHER" id="PTHR42760:SF135">
    <property type="entry name" value="BLL7886 PROTEIN"/>
    <property type="match status" value="1"/>
</dbReference>
<dbReference type="Gene3D" id="3.40.50.720">
    <property type="entry name" value="NAD(P)-binding Rossmann-like Domain"/>
    <property type="match status" value="1"/>
</dbReference>
<reference evidence="2 3" key="1">
    <citation type="submission" date="2018-03" db="EMBL/GenBank/DDBJ databases">
        <title>Genome sequencing of Phreatobacter sp.</title>
        <authorList>
            <person name="Kim S.-J."/>
            <person name="Heo J."/>
            <person name="Kwon S.-W."/>
        </authorList>
    </citation>
    <scope>NUCLEOTIDE SEQUENCE [LARGE SCALE GENOMIC DNA]</scope>
    <source>
        <strain evidence="2 3">S-12</strain>
    </source>
</reference>
<comment type="similarity">
    <text evidence="1">Belongs to the short-chain dehydrogenases/reductases (SDR) family.</text>
</comment>
<accession>A0A2S0NDE7</accession>
<organism evidence="2 3">
    <name type="scientific">Phreatobacter cathodiphilus</name>
    <dbReference type="NCBI Taxonomy" id="1868589"/>
    <lineage>
        <taxon>Bacteria</taxon>
        <taxon>Pseudomonadati</taxon>
        <taxon>Pseudomonadota</taxon>
        <taxon>Alphaproteobacteria</taxon>
        <taxon>Hyphomicrobiales</taxon>
        <taxon>Phreatobacteraceae</taxon>
        <taxon>Phreatobacter</taxon>
    </lineage>
</organism>
<dbReference type="InterPro" id="IPR020904">
    <property type="entry name" value="Sc_DH/Rdtase_CS"/>
</dbReference>
<dbReference type="PROSITE" id="PS00061">
    <property type="entry name" value="ADH_SHORT"/>
    <property type="match status" value="1"/>
</dbReference>
<dbReference type="SUPFAM" id="SSF51735">
    <property type="entry name" value="NAD(P)-binding Rossmann-fold domains"/>
    <property type="match status" value="1"/>
</dbReference>
<evidence type="ECO:0000256" key="1">
    <source>
        <dbReference type="ARBA" id="ARBA00006484"/>
    </source>
</evidence>
<dbReference type="KEGG" id="phr:C6569_13860"/>
<evidence type="ECO:0000313" key="3">
    <source>
        <dbReference type="Proteomes" id="UP000237889"/>
    </source>
</evidence>
<dbReference type="FunFam" id="3.40.50.720:FF:000084">
    <property type="entry name" value="Short-chain dehydrogenase reductase"/>
    <property type="match status" value="1"/>
</dbReference>
<proteinExistence type="inferred from homology"/>
<dbReference type="InterPro" id="IPR036291">
    <property type="entry name" value="NAD(P)-bd_dom_sf"/>
</dbReference>
<dbReference type="Proteomes" id="UP000237889">
    <property type="component" value="Chromosome"/>
</dbReference>
<dbReference type="GO" id="GO:0030497">
    <property type="term" value="P:fatty acid elongation"/>
    <property type="evidence" value="ECO:0007669"/>
    <property type="project" value="TreeGrafter"/>
</dbReference>
<dbReference type="GO" id="GO:0016616">
    <property type="term" value="F:oxidoreductase activity, acting on the CH-OH group of donors, NAD or NADP as acceptor"/>
    <property type="evidence" value="ECO:0007669"/>
    <property type="project" value="TreeGrafter"/>
</dbReference>
<dbReference type="OrthoDB" id="9796652at2"/>
<protein>
    <submittedName>
        <fullName evidence="2">2-deoxy-D-gluconate 3-dehydrogenase</fullName>
    </submittedName>
</protein>